<dbReference type="GeneID" id="36383509"/>
<dbReference type="EMBL" id="LN609530">
    <property type="protein sequence ID" value="CEF71129.1"/>
    <property type="molecule type" value="Genomic_DNA"/>
</dbReference>
<dbReference type="WBParaSite" id="SRAE_X000045600.1">
    <property type="protein sequence ID" value="SRAE_X000045600.1"/>
    <property type="gene ID" value="WBGene00266015"/>
</dbReference>
<keyword evidence="1" id="KW-1133">Transmembrane helix</keyword>
<sequence>MDSILKITSWCCVLSNMQFFIYVIIYKRKYTISTENIWVICIQFFDFLKGIALISFDVLISQVSIDFKYLLETNNYGILGVFQEEVSNSFKFGIWQSIVVNRYGNWKIKDDESIVEASNEIIYTLCILLGPGAQFLYLTNLFPLLFQKISDYEFESFTLQDLTLFILTSKIRFGSVVISSGMLLSLCVIFNYIGYDIINNKNIQKNDKKKSKSIKIIKYSYYEEKNNDFCKSNYTSRMTKKGFKLYFITFFLLTFLFEILVPLYCYYSPSIANTTTISCLIRNLDNIRSIITSITFRHSVKFYKIENDKD</sequence>
<feature type="transmembrane region" description="Helical" evidence="1">
    <location>
        <begin position="245"/>
        <end position="264"/>
    </location>
</feature>
<evidence type="ECO:0000313" key="3">
    <source>
        <dbReference type="Proteomes" id="UP000035682"/>
    </source>
</evidence>
<organism evidence="2">
    <name type="scientific">Strongyloides ratti</name>
    <name type="common">Parasitic roundworm</name>
    <dbReference type="NCBI Taxonomy" id="34506"/>
    <lineage>
        <taxon>Eukaryota</taxon>
        <taxon>Metazoa</taxon>
        <taxon>Ecdysozoa</taxon>
        <taxon>Nematoda</taxon>
        <taxon>Chromadorea</taxon>
        <taxon>Rhabditida</taxon>
        <taxon>Tylenchina</taxon>
        <taxon>Panagrolaimomorpha</taxon>
        <taxon>Strongyloidoidea</taxon>
        <taxon>Strongyloididae</taxon>
        <taxon>Strongyloides</taxon>
    </lineage>
</organism>
<feature type="transmembrane region" description="Helical" evidence="1">
    <location>
        <begin position="171"/>
        <end position="195"/>
    </location>
</feature>
<gene>
    <name evidence="2 4 5" type="ORF">SRAE_X000045600</name>
</gene>
<evidence type="ECO:0000313" key="5">
    <source>
        <dbReference type="WormBase" id="SRAE_X000045600"/>
    </source>
</evidence>
<name>A0A090LU15_STRRB</name>
<feature type="transmembrane region" description="Helical" evidence="1">
    <location>
        <begin position="7"/>
        <end position="25"/>
    </location>
</feature>
<protein>
    <submittedName>
        <fullName evidence="4">7TM GPCR, serpentine receptor class e (Sre) family-containing protein</fullName>
    </submittedName>
</protein>
<dbReference type="AlphaFoldDB" id="A0A090LU15"/>
<dbReference type="RefSeq" id="XP_024510325.1">
    <property type="nucleotide sequence ID" value="XM_024644802.1"/>
</dbReference>
<dbReference type="WormBase" id="SRAE_X000045600">
    <property type="protein sequence ID" value="SRP04611"/>
    <property type="gene ID" value="WBGene00266015"/>
</dbReference>
<dbReference type="CTD" id="36383509"/>
<evidence type="ECO:0000313" key="2">
    <source>
        <dbReference type="EMBL" id="CEF71129.1"/>
    </source>
</evidence>
<evidence type="ECO:0000256" key="1">
    <source>
        <dbReference type="SAM" id="Phobius"/>
    </source>
</evidence>
<reference evidence="4" key="2">
    <citation type="submission" date="2020-12" db="UniProtKB">
        <authorList>
            <consortium name="WormBaseParasite"/>
        </authorList>
    </citation>
    <scope>IDENTIFICATION</scope>
</reference>
<keyword evidence="1" id="KW-0472">Membrane</keyword>
<accession>A0A090LU15</accession>
<keyword evidence="1" id="KW-0812">Transmembrane</keyword>
<proteinExistence type="predicted"/>
<reference evidence="2 3" key="1">
    <citation type="submission" date="2014-09" db="EMBL/GenBank/DDBJ databases">
        <authorList>
            <person name="Martin A.A."/>
        </authorList>
    </citation>
    <scope>NUCLEOTIDE SEQUENCE</scope>
    <source>
        <strain evidence="3">ED321</strain>
        <strain evidence="2">ED321 Heterogonic</strain>
    </source>
</reference>
<keyword evidence="3" id="KW-1185">Reference proteome</keyword>
<evidence type="ECO:0000313" key="4">
    <source>
        <dbReference type="WBParaSite" id="SRAE_X000045600.1"/>
    </source>
</evidence>
<feature type="transmembrane region" description="Helical" evidence="1">
    <location>
        <begin position="37"/>
        <end position="60"/>
    </location>
</feature>
<dbReference type="Proteomes" id="UP000035682">
    <property type="component" value="Unplaced"/>
</dbReference>
<feature type="transmembrane region" description="Helical" evidence="1">
    <location>
        <begin position="121"/>
        <end position="146"/>
    </location>
</feature>